<evidence type="ECO:0000256" key="8">
    <source>
        <dbReference type="ARBA" id="ARBA00030803"/>
    </source>
</evidence>
<comment type="caution">
    <text evidence="12">The sequence shown here is derived from an EMBL/GenBank/DDBJ whole genome shotgun (WGS) entry which is preliminary data.</text>
</comment>
<keyword evidence="5 9" id="KW-1133">Transmembrane helix</keyword>
<accession>A0A831TF50</accession>
<feature type="domain" description="Anti-sigma K factor RskA C-terminal" evidence="10">
    <location>
        <begin position="102"/>
        <end position="249"/>
    </location>
</feature>
<feature type="domain" description="Putative zinc-finger" evidence="11">
    <location>
        <begin position="12"/>
        <end position="42"/>
    </location>
</feature>
<dbReference type="PANTHER" id="PTHR37461:SF1">
    <property type="entry name" value="ANTI-SIGMA-K FACTOR RSKA"/>
    <property type="match status" value="1"/>
</dbReference>
<keyword evidence="4 9" id="KW-0812">Transmembrane</keyword>
<dbReference type="GO" id="GO:0016989">
    <property type="term" value="F:sigma factor antagonist activity"/>
    <property type="evidence" value="ECO:0007669"/>
    <property type="project" value="TreeGrafter"/>
</dbReference>
<evidence type="ECO:0000256" key="3">
    <source>
        <dbReference type="ARBA" id="ARBA00022475"/>
    </source>
</evidence>
<evidence type="ECO:0000256" key="5">
    <source>
        <dbReference type="ARBA" id="ARBA00022989"/>
    </source>
</evidence>
<organism evidence="12">
    <name type="scientific">Thermorudis peleae</name>
    <dbReference type="NCBI Taxonomy" id="1382356"/>
    <lineage>
        <taxon>Bacteria</taxon>
        <taxon>Pseudomonadati</taxon>
        <taxon>Thermomicrobiota</taxon>
        <taxon>Thermomicrobia</taxon>
        <taxon>Thermomicrobia incertae sedis</taxon>
        <taxon>Thermorudis</taxon>
    </lineage>
</organism>
<evidence type="ECO:0000313" key="12">
    <source>
        <dbReference type="EMBL" id="HEG92657.1"/>
    </source>
</evidence>
<dbReference type="AlphaFoldDB" id="A0A831TF50"/>
<evidence type="ECO:0000259" key="10">
    <source>
        <dbReference type="Pfam" id="PF10099"/>
    </source>
</evidence>
<sequence>MDRRRLTHELASEELPAYALGALDADESAGLAEHLAECPLCQADLHRFDALLGLLGTAVPQESPPPGLRERVLARAASEAHVAPIADRPALRLLPRWARAALAAAAALVLILAGTVALLLYNQWQIRQELDALRAEQREMASILAQSAWWAPVTAEAGQGQPVVGRLYLQEGQAGVLVIDGLAPLAPGQVYQVWLIRPDNTRVSAGVFTVDASQRATLVIHAPGTWSAYQGMGITVEPGPAGSPGPTGPRVAGCSLADWQPGGL</sequence>
<proteinExistence type="predicted"/>
<dbReference type="EMBL" id="DSIY01000340">
    <property type="protein sequence ID" value="HEG92657.1"/>
    <property type="molecule type" value="Genomic_DNA"/>
</dbReference>
<dbReference type="GO" id="GO:0005886">
    <property type="term" value="C:plasma membrane"/>
    <property type="evidence" value="ECO:0007669"/>
    <property type="project" value="UniProtKB-SubCell"/>
</dbReference>
<keyword evidence="6 9" id="KW-0472">Membrane</keyword>
<dbReference type="InterPro" id="IPR027383">
    <property type="entry name" value="Znf_put"/>
</dbReference>
<reference evidence="12" key="1">
    <citation type="journal article" date="2020" name="mSystems">
        <title>Genome- and Community-Level Interaction Insights into Carbon Utilization and Element Cycling Functions of Hydrothermarchaeota in Hydrothermal Sediment.</title>
        <authorList>
            <person name="Zhou Z."/>
            <person name="Liu Y."/>
            <person name="Xu W."/>
            <person name="Pan J."/>
            <person name="Luo Z.H."/>
            <person name="Li M."/>
        </authorList>
    </citation>
    <scope>NUCLEOTIDE SEQUENCE [LARGE SCALE GENOMIC DNA]</scope>
    <source>
        <strain evidence="12">SpSt-210</strain>
    </source>
</reference>
<evidence type="ECO:0000256" key="6">
    <source>
        <dbReference type="ARBA" id="ARBA00023136"/>
    </source>
</evidence>
<dbReference type="Gene3D" id="1.10.10.1320">
    <property type="entry name" value="Anti-sigma factor, zinc-finger domain"/>
    <property type="match status" value="1"/>
</dbReference>
<dbReference type="Pfam" id="PF10099">
    <property type="entry name" value="RskA_C"/>
    <property type="match status" value="1"/>
</dbReference>
<evidence type="ECO:0000256" key="7">
    <source>
        <dbReference type="ARBA" id="ARBA00029829"/>
    </source>
</evidence>
<evidence type="ECO:0000256" key="9">
    <source>
        <dbReference type="SAM" id="Phobius"/>
    </source>
</evidence>
<dbReference type="InterPro" id="IPR018764">
    <property type="entry name" value="RskA_C"/>
</dbReference>
<evidence type="ECO:0000259" key="11">
    <source>
        <dbReference type="Pfam" id="PF13490"/>
    </source>
</evidence>
<evidence type="ECO:0000256" key="4">
    <source>
        <dbReference type="ARBA" id="ARBA00022692"/>
    </source>
</evidence>
<evidence type="ECO:0000256" key="2">
    <source>
        <dbReference type="ARBA" id="ARBA00004236"/>
    </source>
</evidence>
<protein>
    <recommendedName>
        <fullName evidence="8">Regulator of SigK</fullName>
    </recommendedName>
    <alternativeName>
        <fullName evidence="7">Sigma-K anti-sigma factor RskA</fullName>
    </alternativeName>
</protein>
<dbReference type="Pfam" id="PF13490">
    <property type="entry name" value="zf-HC2"/>
    <property type="match status" value="1"/>
</dbReference>
<evidence type="ECO:0000256" key="1">
    <source>
        <dbReference type="ARBA" id="ARBA00004167"/>
    </source>
</evidence>
<keyword evidence="3" id="KW-1003">Cell membrane</keyword>
<dbReference type="InterPro" id="IPR051474">
    <property type="entry name" value="Anti-sigma-K/W_factor"/>
</dbReference>
<gene>
    <name evidence="12" type="ORF">ENP34_14660</name>
</gene>
<dbReference type="GO" id="GO:0006417">
    <property type="term" value="P:regulation of translation"/>
    <property type="evidence" value="ECO:0007669"/>
    <property type="project" value="TreeGrafter"/>
</dbReference>
<comment type="subcellular location">
    <subcellularLocation>
        <location evidence="2">Cell membrane</location>
    </subcellularLocation>
    <subcellularLocation>
        <location evidence="1">Membrane</location>
        <topology evidence="1">Single-pass membrane protein</topology>
    </subcellularLocation>
</comment>
<feature type="transmembrane region" description="Helical" evidence="9">
    <location>
        <begin position="100"/>
        <end position="121"/>
    </location>
</feature>
<name>A0A831TF50_9BACT</name>
<dbReference type="PANTHER" id="PTHR37461">
    <property type="entry name" value="ANTI-SIGMA-K FACTOR RSKA"/>
    <property type="match status" value="1"/>
</dbReference>
<dbReference type="InterPro" id="IPR041916">
    <property type="entry name" value="Anti_sigma_zinc_sf"/>
</dbReference>